<organism evidence="4 5">
    <name type="scientific">Autumnicola tepida</name>
    <dbReference type="NCBI Taxonomy" id="3075595"/>
    <lineage>
        <taxon>Bacteria</taxon>
        <taxon>Pseudomonadati</taxon>
        <taxon>Bacteroidota</taxon>
        <taxon>Flavobacteriia</taxon>
        <taxon>Flavobacteriales</taxon>
        <taxon>Flavobacteriaceae</taxon>
        <taxon>Autumnicola</taxon>
    </lineage>
</organism>
<evidence type="ECO:0000259" key="3">
    <source>
        <dbReference type="SMART" id="SM01008"/>
    </source>
</evidence>
<dbReference type="Gene3D" id="3.90.1170.50">
    <property type="entry name" value="Aldehyde oxidase/xanthine dehydrogenase, a/b hammerhead"/>
    <property type="match status" value="1"/>
</dbReference>
<dbReference type="InterPro" id="IPR046867">
    <property type="entry name" value="AldOxase/xan_DH_MoCoBD2"/>
</dbReference>
<evidence type="ECO:0000313" key="4">
    <source>
        <dbReference type="EMBL" id="MDT0643451.1"/>
    </source>
</evidence>
<evidence type="ECO:0000313" key="5">
    <source>
        <dbReference type="Proteomes" id="UP001262889"/>
    </source>
</evidence>
<dbReference type="InterPro" id="IPR037165">
    <property type="entry name" value="AldOxase/xan_DH_Mopterin-bd_sf"/>
</dbReference>
<proteinExistence type="predicted"/>
<dbReference type="SUPFAM" id="SSF56003">
    <property type="entry name" value="Molybdenum cofactor-binding domain"/>
    <property type="match status" value="1"/>
</dbReference>
<dbReference type="SUPFAM" id="SSF54665">
    <property type="entry name" value="CO dehydrogenase molybdoprotein N-domain-like"/>
    <property type="match status" value="1"/>
</dbReference>
<dbReference type="Pfam" id="PF20256">
    <property type="entry name" value="MoCoBD_2"/>
    <property type="match status" value="1"/>
</dbReference>
<dbReference type="PANTHER" id="PTHR11908">
    <property type="entry name" value="XANTHINE DEHYDROGENASE"/>
    <property type="match status" value="1"/>
</dbReference>
<keyword evidence="1" id="KW-0500">Molybdenum</keyword>
<reference evidence="4 5" key="1">
    <citation type="submission" date="2023-09" db="EMBL/GenBank/DDBJ databases">
        <authorList>
            <person name="Rey-Velasco X."/>
        </authorList>
    </citation>
    <scope>NUCLEOTIDE SEQUENCE [LARGE SCALE GENOMIC DNA]</scope>
    <source>
        <strain evidence="4 5">F363</strain>
    </source>
</reference>
<dbReference type="PANTHER" id="PTHR11908:SF132">
    <property type="entry name" value="ALDEHYDE OXIDASE 1-RELATED"/>
    <property type="match status" value="1"/>
</dbReference>
<feature type="domain" description="Aldehyde oxidase/xanthine dehydrogenase a/b hammerhead" evidence="3">
    <location>
        <begin position="23"/>
        <end position="135"/>
    </location>
</feature>
<dbReference type="InterPro" id="IPR016208">
    <property type="entry name" value="Ald_Oxase/xanthine_DH-like"/>
</dbReference>
<dbReference type="Proteomes" id="UP001262889">
    <property type="component" value="Unassembled WGS sequence"/>
</dbReference>
<dbReference type="Pfam" id="PF01315">
    <property type="entry name" value="Ald_Xan_dh_C"/>
    <property type="match status" value="1"/>
</dbReference>
<protein>
    <submittedName>
        <fullName evidence="4">Xanthine dehydrogenase family protein molybdopterin-binding subunit</fullName>
    </submittedName>
</protein>
<dbReference type="RefSeq" id="WP_311535073.1">
    <property type="nucleotide sequence ID" value="NZ_JAVRHQ010000013.1"/>
</dbReference>
<keyword evidence="2" id="KW-0560">Oxidoreductase</keyword>
<dbReference type="EMBL" id="JAVRHQ010000013">
    <property type="protein sequence ID" value="MDT0643451.1"/>
    <property type="molecule type" value="Genomic_DNA"/>
</dbReference>
<dbReference type="InterPro" id="IPR036856">
    <property type="entry name" value="Ald_Oxase/Xan_DH_a/b_sf"/>
</dbReference>
<name>A0ABU3CAU0_9FLAO</name>
<accession>A0ABU3CAU0</accession>
<dbReference type="InterPro" id="IPR000674">
    <property type="entry name" value="Ald_Oxase/Xan_DH_a/b"/>
</dbReference>
<dbReference type="Pfam" id="PF02738">
    <property type="entry name" value="MoCoBD_1"/>
    <property type="match status" value="1"/>
</dbReference>
<keyword evidence="5" id="KW-1185">Reference proteome</keyword>
<evidence type="ECO:0000256" key="1">
    <source>
        <dbReference type="ARBA" id="ARBA00022505"/>
    </source>
</evidence>
<comment type="caution">
    <text evidence="4">The sequence shown here is derived from an EMBL/GenBank/DDBJ whole genome shotgun (WGS) entry which is preliminary data.</text>
</comment>
<evidence type="ECO:0000256" key="2">
    <source>
        <dbReference type="ARBA" id="ARBA00023002"/>
    </source>
</evidence>
<dbReference type="InterPro" id="IPR008274">
    <property type="entry name" value="AldOxase/xan_DH_MoCoBD1"/>
</dbReference>
<dbReference type="Gene3D" id="3.30.365.10">
    <property type="entry name" value="Aldehyde oxidase/xanthine dehydrogenase, molybdopterin binding domain"/>
    <property type="match status" value="4"/>
</dbReference>
<dbReference type="SMART" id="SM01008">
    <property type="entry name" value="Ald_Xan_dh_C"/>
    <property type="match status" value="1"/>
</dbReference>
<sequence>METLNASGVGNPINRVEGRLKVMGMAKYASEFPVENKVYAQGINSTIAKGEIVSVDTSEAEKLDGVLAVITYKNAEKLNSFDEEMPQLSTTTIAPVLQSPKINYYGEYVGVVIAETFEQAQYAARLVKFEYKKDPDPTIHFDESQAKAYKPSGNPDYSRGDMAAGMAEADETLDATYNTPLEHHHPMELHAIIASWENGKVTAYASQQMVENATIAISDTFQIPKKDVRVIAAYVGGGFGSKLNVERHATLAVMASKMVNRPVQVTVTRHQMFTNTGMRQHNEQRMQIGAKRDGTLTALSHETLSHTSTYQEYQEPCGMISKMLYDVPNNQIKYRLIPMNFQTPFAMRAPGEATGSFALESAMDEMAWKLKMDPVEFRIKNDTQIDLSTDRPFSSRLLKECLRIGADKFGWENRNMEPRSKQEGNWLIGYGVSAASRRAPYRETSARVILEMEKGQVHATVQMDATDIGTGSYTIIAQTAAEYLGIPVEQVTVELGDSNFPVTPGSGGSWGAASYCNGARAACENAISELKRNRNIAEDEEVAVADLLRQNKLARFEAEGTAAPSEEFKNHSVFSFGANFSEVWVDKDTGMYRIKRMVNVGSAGKIINPKTAYGQIIGGLTMGAGMVIAEQTKVEPNFGNFITRSFADYHVPVNLDMANIDVIFLPEEDKIANKMGVKGIGELGITSVAASIANAIFNATGKRMRDLPITPEKLVVAPVESGVVS</sequence>
<gene>
    <name evidence="4" type="ORF">RM553_11470</name>
</gene>